<organism evidence="2 3">
    <name type="scientific">Lentibacillus persicus</name>
    <dbReference type="NCBI Taxonomy" id="640948"/>
    <lineage>
        <taxon>Bacteria</taxon>
        <taxon>Bacillati</taxon>
        <taxon>Bacillota</taxon>
        <taxon>Bacilli</taxon>
        <taxon>Bacillales</taxon>
        <taxon>Bacillaceae</taxon>
        <taxon>Lentibacillus</taxon>
    </lineage>
</organism>
<feature type="transmembrane region" description="Helical" evidence="1">
    <location>
        <begin position="6"/>
        <end position="24"/>
    </location>
</feature>
<name>A0A1I1XMJ8_9BACI</name>
<sequence length="55" mass="5966">MDSLILQFVLVCGVLYGLISFFVEIKKKSNMSKNQLGLSIALMVAGTAAFLITID</sequence>
<keyword evidence="1" id="KW-0812">Transmembrane</keyword>
<evidence type="ECO:0000313" key="2">
    <source>
        <dbReference type="EMBL" id="SFE07848.1"/>
    </source>
</evidence>
<keyword evidence="1" id="KW-0472">Membrane</keyword>
<reference evidence="3" key="1">
    <citation type="submission" date="2016-10" db="EMBL/GenBank/DDBJ databases">
        <authorList>
            <person name="Varghese N."/>
            <person name="Submissions S."/>
        </authorList>
    </citation>
    <scope>NUCLEOTIDE SEQUENCE [LARGE SCALE GENOMIC DNA]</scope>
    <source>
        <strain evidence="3">DSM 22530</strain>
    </source>
</reference>
<keyword evidence="3" id="KW-1185">Reference proteome</keyword>
<evidence type="ECO:0000313" key="3">
    <source>
        <dbReference type="Proteomes" id="UP000199474"/>
    </source>
</evidence>
<dbReference type="Proteomes" id="UP000199474">
    <property type="component" value="Unassembled WGS sequence"/>
</dbReference>
<dbReference type="AlphaFoldDB" id="A0A1I1XMJ8"/>
<feature type="transmembrane region" description="Helical" evidence="1">
    <location>
        <begin position="36"/>
        <end position="54"/>
    </location>
</feature>
<dbReference type="RefSeq" id="WP_177183430.1">
    <property type="nucleotide sequence ID" value="NZ_FOMR01000008.1"/>
</dbReference>
<protein>
    <submittedName>
        <fullName evidence="2">Uncharacterized protein</fullName>
    </submittedName>
</protein>
<keyword evidence="1" id="KW-1133">Transmembrane helix</keyword>
<proteinExistence type="predicted"/>
<evidence type="ECO:0000256" key="1">
    <source>
        <dbReference type="SAM" id="Phobius"/>
    </source>
</evidence>
<dbReference type="EMBL" id="FOMR01000008">
    <property type="protein sequence ID" value="SFE07848.1"/>
    <property type="molecule type" value="Genomic_DNA"/>
</dbReference>
<accession>A0A1I1XMJ8</accession>
<gene>
    <name evidence="2" type="ORF">SAMN05216238_10815</name>
</gene>